<dbReference type="EMBL" id="GGEC01069295">
    <property type="protein sequence ID" value="MBX49779.1"/>
    <property type="molecule type" value="Transcribed_RNA"/>
</dbReference>
<name>A0A2P2P520_RHIMU</name>
<dbReference type="AlphaFoldDB" id="A0A2P2P520"/>
<sequence>MVDTNVFTFGCNISLHKLLVMLF</sequence>
<reference evidence="1" key="1">
    <citation type="submission" date="2018-02" db="EMBL/GenBank/DDBJ databases">
        <title>Rhizophora mucronata_Transcriptome.</title>
        <authorList>
            <person name="Meera S.P."/>
            <person name="Sreeshan A."/>
            <person name="Augustine A."/>
        </authorList>
    </citation>
    <scope>NUCLEOTIDE SEQUENCE</scope>
    <source>
        <tissue evidence="1">Leaf</tissue>
    </source>
</reference>
<proteinExistence type="predicted"/>
<accession>A0A2P2P520</accession>
<evidence type="ECO:0000313" key="1">
    <source>
        <dbReference type="EMBL" id="MBX49779.1"/>
    </source>
</evidence>
<organism evidence="1">
    <name type="scientific">Rhizophora mucronata</name>
    <name type="common">Asiatic mangrove</name>
    <dbReference type="NCBI Taxonomy" id="61149"/>
    <lineage>
        <taxon>Eukaryota</taxon>
        <taxon>Viridiplantae</taxon>
        <taxon>Streptophyta</taxon>
        <taxon>Embryophyta</taxon>
        <taxon>Tracheophyta</taxon>
        <taxon>Spermatophyta</taxon>
        <taxon>Magnoliopsida</taxon>
        <taxon>eudicotyledons</taxon>
        <taxon>Gunneridae</taxon>
        <taxon>Pentapetalae</taxon>
        <taxon>rosids</taxon>
        <taxon>fabids</taxon>
        <taxon>Malpighiales</taxon>
        <taxon>Rhizophoraceae</taxon>
        <taxon>Rhizophora</taxon>
    </lineage>
</organism>
<protein>
    <submittedName>
        <fullName evidence="1">Uncharacterized protein</fullName>
    </submittedName>
</protein>